<keyword evidence="8" id="KW-0735">Signal-anchor</keyword>
<dbReference type="Proteomes" id="UP000275267">
    <property type="component" value="Unassembled WGS sequence"/>
</dbReference>
<reference evidence="15" key="1">
    <citation type="journal article" date="2019" name="Nat. Commun.">
        <title>The genome of broomcorn millet.</title>
        <authorList>
            <person name="Zou C."/>
            <person name="Miki D."/>
            <person name="Li D."/>
            <person name="Tang Q."/>
            <person name="Xiao L."/>
            <person name="Rajput S."/>
            <person name="Deng P."/>
            <person name="Jia W."/>
            <person name="Huang R."/>
            <person name="Zhang M."/>
            <person name="Sun Y."/>
            <person name="Hu J."/>
            <person name="Fu X."/>
            <person name="Schnable P.S."/>
            <person name="Li F."/>
            <person name="Zhang H."/>
            <person name="Feng B."/>
            <person name="Zhu X."/>
            <person name="Liu R."/>
            <person name="Schnable J.C."/>
            <person name="Zhu J.-K."/>
            <person name="Zhang H."/>
        </authorList>
    </citation>
    <scope>NUCLEOTIDE SEQUENCE [LARGE SCALE GENOMIC DNA]</scope>
</reference>
<dbReference type="PANTHER" id="PTHR11214:SF286">
    <property type="entry name" value="HYDROXYPROLINE O-GALACTOSYLTRANSFERASE GALT4"/>
    <property type="match status" value="1"/>
</dbReference>
<dbReference type="InterPro" id="IPR002659">
    <property type="entry name" value="Glyco_trans_31"/>
</dbReference>
<proteinExistence type="inferred from homology"/>
<name>A0A3L6QXB9_PANMI</name>
<comment type="similarity">
    <text evidence="4 13">Belongs to the glycosyltransferase 31 family.</text>
</comment>
<evidence type="ECO:0000313" key="15">
    <source>
        <dbReference type="Proteomes" id="UP000275267"/>
    </source>
</evidence>
<dbReference type="GO" id="GO:0000139">
    <property type="term" value="C:Golgi membrane"/>
    <property type="evidence" value="ECO:0007669"/>
    <property type="project" value="UniProtKB-SubCell"/>
</dbReference>
<keyword evidence="12 13" id="KW-0464">Manganese</keyword>
<dbReference type="EMBL" id="PQIB02000010">
    <property type="protein sequence ID" value="RLM91631.1"/>
    <property type="molecule type" value="Genomic_DNA"/>
</dbReference>
<evidence type="ECO:0000256" key="10">
    <source>
        <dbReference type="ARBA" id="ARBA00023034"/>
    </source>
</evidence>
<comment type="subcellular location">
    <subcellularLocation>
        <location evidence="2 13">Golgi apparatus membrane</location>
        <topology evidence="2 13">Single-pass type II membrane protein</topology>
    </subcellularLocation>
</comment>
<dbReference type="AlphaFoldDB" id="A0A3L6QXB9"/>
<dbReference type="GO" id="GO:1990714">
    <property type="term" value="F:hydroxyproline O-galactosyltransferase activity"/>
    <property type="evidence" value="ECO:0007669"/>
    <property type="project" value="TreeGrafter"/>
</dbReference>
<dbReference type="UniPathway" id="UPA00378"/>
<evidence type="ECO:0000256" key="3">
    <source>
        <dbReference type="ARBA" id="ARBA00004922"/>
    </source>
</evidence>
<evidence type="ECO:0000256" key="7">
    <source>
        <dbReference type="ARBA" id="ARBA00022692"/>
    </source>
</evidence>
<dbReference type="STRING" id="4540.A0A3L6QXB9"/>
<keyword evidence="11" id="KW-0472">Membrane</keyword>
<keyword evidence="5 13" id="KW-0328">Glycosyltransferase</keyword>
<dbReference type="PANTHER" id="PTHR11214">
    <property type="entry name" value="BETA-1,3-N-ACETYLGLUCOSAMINYLTRANSFERASE"/>
    <property type="match status" value="1"/>
</dbReference>
<protein>
    <recommendedName>
        <fullName evidence="13">Hexosyltransferase</fullName>
        <ecNumber evidence="13">2.4.1.-</ecNumber>
    </recommendedName>
</protein>
<dbReference type="OrthoDB" id="2139606at2759"/>
<keyword evidence="10 13" id="KW-0333">Golgi apparatus</keyword>
<evidence type="ECO:0000256" key="13">
    <source>
        <dbReference type="RuleBase" id="RU363063"/>
    </source>
</evidence>
<gene>
    <name evidence="14" type="ORF">C2845_PM08G06100</name>
</gene>
<evidence type="ECO:0000256" key="11">
    <source>
        <dbReference type="ARBA" id="ARBA00023136"/>
    </source>
</evidence>
<dbReference type="Gene3D" id="3.90.550.50">
    <property type="match status" value="1"/>
</dbReference>
<organism evidence="14 15">
    <name type="scientific">Panicum miliaceum</name>
    <name type="common">Proso millet</name>
    <name type="synonym">Broomcorn millet</name>
    <dbReference type="NCBI Taxonomy" id="4540"/>
    <lineage>
        <taxon>Eukaryota</taxon>
        <taxon>Viridiplantae</taxon>
        <taxon>Streptophyta</taxon>
        <taxon>Embryophyta</taxon>
        <taxon>Tracheophyta</taxon>
        <taxon>Spermatophyta</taxon>
        <taxon>Magnoliopsida</taxon>
        <taxon>Liliopsida</taxon>
        <taxon>Poales</taxon>
        <taxon>Poaceae</taxon>
        <taxon>PACMAD clade</taxon>
        <taxon>Panicoideae</taxon>
        <taxon>Panicodae</taxon>
        <taxon>Paniceae</taxon>
        <taxon>Panicinae</taxon>
        <taxon>Panicum</taxon>
        <taxon>Panicum sect. Panicum</taxon>
    </lineage>
</organism>
<evidence type="ECO:0000256" key="2">
    <source>
        <dbReference type="ARBA" id="ARBA00004323"/>
    </source>
</evidence>
<keyword evidence="7" id="KW-0812">Transmembrane</keyword>
<keyword evidence="9" id="KW-1133">Transmembrane helix</keyword>
<evidence type="ECO:0000256" key="4">
    <source>
        <dbReference type="ARBA" id="ARBA00008661"/>
    </source>
</evidence>
<comment type="caution">
    <text evidence="14">The sequence shown here is derived from an EMBL/GenBank/DDBJ whole genome shotgun (WGS) entry which is preliminary data.</text>
</comment>
<keyword evidence="15" id="KW-1185">Reference proteome</keyword>
<evidence type="ECO:0000313" key="14">
    <source>
        <dbReference type="EMBL" id="RLM91631.1"/>
    </source>
</evidence>
<comment type="cofactor">
    <cofactor evidence="1 13">
        <name>Mn(2+)</name>
        <dbReference type="ChEBI" id="CHEBI:29035"/>
    </cofactor>
</comment>
<keyword evidence="6" id="KW-0808">Transferase</keyword>
<sequence>MEGAACLLQRLPPLPPAPLACHHARQLPPRPLAGEAGKERKSNANMVLDRWKLLQESLKAIIKRTVDNLPSEITEYVKEQFINPSERCSTSPLIDSSLKIYWEQTTKVARKRSWAESQESCISQMQWPQRNSGELGSSSCLRVQSISEEPRGVESRALGHWPAHCKLRVSFAAERKGRRFLSGGAAPVGRQPVSQIRRPREKVAFGARVGILCATAFQAIKRGDPWDGPAEGCQASSRRIANESKKCWHHAKLSVDGLVKCEKWIQDDEGRSEESKTSWWLNRLIGRTRTVPIDWPYPFVEDPPHGRNEINVELKKEAEFFGDIVIVPFMDSYDLVVLKTIAICEYAVHVVSARYIMKCDDDTFVRLESVMAEVKKIRSGMDYPIYANGPGYVISSNIADAILSEFLNHKLRLFKMEDVSMGMWVERFNLDA</sequence>
<dbReference type="Pfam" id="PF01762">
    <property type="entry name" value="Galactosyl_T"/>
    <property type="match status" value="2"/>
</dbReference>
<evidence type="ECO:0000256" key="9">
    <source>
        <dbReference type="ARBA" id="ARBA00022989"/>
    </source>
</evidence>
<evidence type="ECO:0000256" key="12">
    <source>
        <dbReference type="ARBA" id="ARBA00023211"/>
    </source>
</evidence>
<evidence type="ECO:0000256" key="8">
    <source>
        <dbReference type="ARBA" id="ARBA00022968"/>
    </source>
</evidence>
<dbReference type="EC" id="2.4.1.-" evidence="13"/>
<accession>A0A3L6QXB9</accession>
<evidence type="ECO:0000256" key="5">
    <source>
        <dbReference type="ARBA" id="ARBA00022676"/>
    </source>
</evidence>
<evidence type="ECO:0000256" key="6">
    <source>
        <dbReference type="ARBA" id="ARBA00022679"/>
    </source>
</evidence>
<comment type="pathway">
    <text evidence="3">Protein modification; protein glycosylation.</text>
</comment>
<evidence type="ECO:0000256" key="1">
    <source>
        <dbReference type="ARBA" id="ARBA00001936"/>
    </source>
</evidence>